<evidence type="ECO:0000256" key="1">
    <source>
        <dbReference type="SAM" id="SignalP"/>
    </source>
</evidence>
<organism evidence="2 3">
    <name type="scientific">Neptunicella marina</name>
    <dbReference type="NCBI Taxonomy" id="2125989"/>
    <lineage>
        <taxon>Bacteria</taxon>
        <taxon>Pseudomonadati</taxon>
        <taxon>Pseudomonadota</taxon>
        <taxon>Gammaproteobacteria</taxon>
        <taxon>Alteromonadales</taxon>
        <taxon>Alteromonadaceae</taxon>
        <taxon>Neptunicella</taxon>
    </lineage>
</organism>
<dbReference type="EMBL" id="JACNEP010000019">
    <property type="protein sequence ID" value="MBC3767501.1"/>
    <property type="molecule type" value="Genomic_DNA"/>
</dbReference>
<feature type="chain" id="PRO_5035322538" evidence="1">
    <location>
        <begin position="24"/>
        <end position="455"/>
    </location>
</feature>
<sequence length="455" mass="51254">MMNKFALVTTAIALACGSAGLQAKVSDAEAAKLGSELTPMGAVKSANADGSIPAWTGGITQPPAGYKVGDHHPDPFASDKPLFTITAKNYKDYADNLSDGQKKLFETYPDTYAMPVYQTRRSASFPQFTYDAVKQNATHAELVEGGNGVKNASVSIPFPFPKNGLEAIWNHILRYRGNAISRFGGQAAVTASGDYNIIGFDDELLVKYADTSLTPEQLMEENMVMKFKQKVTSPARLAGTALLVHETMDQVREPRQAWTYNTGQRRVRRAPNVAYDAPGTASDGLRTSDDFDMFNGAPDRYDWTLKGKKELYIAYNSYKLHSDKVTYDEILKPGHINPDLTRYEKHRVWVVEANLKPEFRHVYQKRVFYIDEDSWQIQIADLYDNRGELYRVAVAHGLNYYEVPTQWSTLEVYHDLNSRRYLALGLDNETKMYDFSIKPDDSEFTPQALRRDGLR</sequence>
<dbReference type="Pfam" id="PF07044">
    <property type="entry name" value="DUF1329"/>
    <property type="match status" value="1"/>
</dbReference>
<gene>
    <name evidence="2" type="ORF">H8B19_16605</name>
</gene>
<evidence type="ECO:0000313" key="2">
    <source>
        <dbReference type="EMBL" id="MBC3767501.1"/>
    </source>
</evidence>
<dbReference type="AlphaFoldDB" id="A0A8J6IYJ3"/>
<proteinExistence type="predicted"/>
<keyword evidence="3" id="KW-1185">Reference proteome</keyword>
<feature type="signal peptide" evidence="1">
    <location>
        <begin position="1"/>
        <end position="23"/>
    </location>
</feature>
<name>A0A8J6IYJ3_9ALTE</name>
<accession>A0A8J6IYJ3</accession>
<evidence type="ECO:0000313" key="3">
    <source>
        <dbReference type="Proteomes" id="UP000601768"/>
    </source>
</evidence>
<comment type="caution">
    <text evidence="2">The sequence shown here is derived from an EMBL/GenBank/DDBJ whole genome shotgun (WGS) entry which is preliminary data.</text>
</comment>
<reference evidence="2" key="1">
    <citation type="journal article" date="2018" name="Int. J. Syst. Evol. Microbiol.">
        <title>Neptunicella marina gen. nov., sp. nov., isolated from surface seawater.</title>
        <authorList>
            <person name="Liu X."/>
            <person name="Lai Q."/>
            <person name="Du Y."/>
            <person name="Zhang X."/>
            <person name="Liu Z."/>
            <person name="Sun F."/>
            <person name="Shao Z."/>
        </authorList>
    </citation>
    <scope>NUCLEOTIDE SEQUENCE</scope>
    <source>
        <strain evidence="2">S27-2</strain>
    </source>
</reference>
<dbReference type="CDD" id="cd16329">
    <property type="entry name" value="LolA_like"/>
    <property type="match status" value="1"/>
</dbReference>
<protein>
    <submittedName>
        <fullName evidence="2">DUF1329 domain-containing protein</fullName>
    </submittedName>
</protein>
<dbReference type="RefSeq" id="WP_186508044.1">
    <property type="nucleotide sequence ID" value="NZ_JACNEP010000019.1"/>
</dbReference>
<dbReference type="PROSITE" id="PS51257">
    <property type="entry name" value="PROKAR_LIPOPROTEIN"/>
    <property type="match status" value="1"/>
</dbReference>
<dbReference type="Gene3D" id="2.50.20.10">
    <property type="entry name" value="Lipoprotein localisation LolA/LolB/LppX"/>
    <property type="match status" value="1"/>
</dbReference>
<keyword evidence="1" id="KW-0732">Signal</keyword>
<reference evidence="2" key="2">
    <citation type="submission" date="2020-08" db="EMBL/GenBank/DDBJ databases">
        <authorList>
            <person name="Lai Q."/>
        </authorList>
    </citation>
    <scope>NUCLEOTIDE SEQUENCE</scope>
    <source>
        <strain evidence="2">S27-2</strain>
    </source>
</reference>
<dbReference type="Proteomes" id="UP000601768">
    <property type="component" value="Unassembled WGS sequence"/>
</dbReference>
<dbReference type="InterPro" id="IPR010752">
    <property type="entry name" value="DUF1329"/>
</dbReference>